<gene>
    <name evidence="1" type="ORF">L2E82_02859</name>
</gene>
<dbReference type="Proteomes" id="UP001055811">
    <property type="component" value="Linkage Group LG01"/>
</dbReference>
<proteinExistence type="predicted"/>
<comment type="caution">
    <text evidence="1">The sequence shown here is derived from an EMBL/GenBank/DDBJ whole genome shotgun (WGS) entry which is preliminary data.</text>
</comment>
<evidence type="ECO:0000313" key="1">
    <source>
        <dbReference type="EMBL" id="KAI3790047.1"/>
    </source>
</evidence>
<reference evidence="1 2" key="2">
    <citation type="journal article" date="2022" name="Mol. Ecol. Resour.">
        <title>The genomes of chicory, endive, great burdock and yacon provide insights into Asteraceae paleo-polyploidization history and plant inulin production.</title>
        <authorList>
            <person name="Fan W."/>
            <person name="Wang S."/>
            <person name="Wang H."/>
            <person name="Wang A."/>
            <person name="Jiang F."/>
            <person name="Liu H."/>
            <person name="Zhao H."/>
            <person name="Xu D."/>
            <person name="Zhang Y."/>
        </authorList>
    </citation>
    <scope>NUCLEOTIDE SEQUENCE [LARGE SCALE GENOMIC DNA]</scope>
    <source>
        <strain evidence="2">cv. Punajuju</strain>
        <tissue evidence="1">Leaves</tissue>
    </source>
</reference>
<protein>
    <submittedName>
        <fullName evidence="1">Uncharacterized protein</fullName>
    </submittedName>
</protein>
<keyword evidence="2" id="KW-1185">Reference proteome</keyword>
<sequence>MLLSVVFGESRVVRYTRRLTNVGPAGSVNYEVEVEAPEGVEVMVKPERLVFEKVGERVRYTVTFVSEKKGEDGGGFGRITWKNGHYNRLTPSPIQKVQRVNGMKAQ</sequence>
<reference evidence="2" key="1">
    <citation type="journal article" date="2022" name="Mol. Ecol. Resour.">
        <title>The genomes of chicory, endive, great burdock and yacon provide insights into Asteraceae palaeo-polyploidization history and plant inulin production.</title>
        <authorList>
            <person name="Fan W."/>
            <person name="Wang S."/>
            <person name="Wang H."/>
            <person name="Wang A."/>
            <person name="Jiang F."/>
            <person name="Liu H."/>
            <person name="Zhao H."/>
            <person name="Xu D."/>
            <person name="Zhang Y."/>
        </authorList>
    </citation>
    <scope>NUCLEOTIDE SEQUENCE [LARGE SCALE GENOMIC DNA]</scope>
    <source>
        <strain evidence="2">cv. Punajuju</strain>
    </source>
</reference>
<accession>A0ACB9H4Z5</accession>
<organism evidence="1 2">
    <name type="scientific">Cichorium intybus</name>
    <name type="common">Chicory</name>
    <dbReference type="NCBI Taxonomy" id="13427"/>
    <lineage>
        <taxon>Eukaryota</taxon>
        <taxon>Viridiplantae</taxon>
        <taxon>Streptophyta</taxon>
        <taxon>Embryophyta</taxon>
        <taxon>Tracheophyta</taxon>
        <taxon>Spermatophyta</taxon>
        <taxon>Magnoliopsida</taxon>
        <taxon>eudicotyledons</taxon>
        <taxon>Gunneridae</taxon>
        <taxon>Pentapetalae</taxon>
        <taxon>asterids</taxon>
        <taxon>campanulids</taxon>
        <taxon>Asterales</taxon>
        <taxon>Asteraceae</taxon>
        <taxon>Cichorioideae</taxon>
        <taxon>Cichorieae</taxon>
        <taxon>Cichoriinae</taxon>
        <taxon>Cichorium</taxon>
    </lineage>
</organism>
<dbReference type="EMBL" id="CM042009">
    <property type="protein sequence ID" value="KAI3790047.1"/>
    <property type="molecule type" value="Genomic_DNA"/>
</dbReference>
<evidence type="ECO:0000313" key="2">
    <source>
        <dbReference type="Proteomes" id="UP001055811"/>
    </source>
</evidence>
<name>A0ACB9H4Z5_CICIN</name>